<dbReference type="Pfam" id="PF08547">
    <property type="entry name" value="CIA30"/>
    <property type="match status" value="1"/>
</dbReference>
<comment type="caution">
    <text evidence="3">The sequence shown here is derived from an EMBL/GenBank/DDBJ whole genome shotgun (WGS) entry which is preliminary data.</text>
</comment>
<protein>
    <submittedName>
        <fullName evidence="3">CIA30 family protein</fullName>
    </submittedName>
</protein>
<proteinExistence type="inferred from homology"/>
<dbReference type="InterPro" id="IPR039131">
    <property type="entry name" value="NDUFAF1"/>
</dbReference>
<name>A0A2D0N851_FLAN2</name>
<dbReference type="InterPro" id="IPR013857">
    <property type="entry name" value="NADH-UbQ_OxRdtase-assoc_prot30"/>
</dbReference>
<comment type="similarity">
    <text evidence="1">Belongs to the CIA30 family.</text>
</comment>
<feature type="domain" description="NADH:ubiquinone oxidoreductase intermediate-associated protein 30" evidence="2">
    <location>
        <begin position="4"/>
        <end position="153"/>
    </location>
</feature>
<gene>
    <name evidence="3" type="ORF">CRP01_21435</name>
</gene>
<evidence type="ECO:0000256" key="1">
    <source>
        <dbReference type="ARBA" id="ARBA00007884"/>
    </source>
</evidence>
<evidence type="ECO:0000259" key="2">
    <source>
        <dbReference type="Pfam" id="PF08547"/>
    </source>
</evidence>
<evidence type="ECO:0000313" key="4">
    <source>
        <dbReference type="Proteomes" id="UP000223913"/>
    </source>
</evidence>
<organism evidence="3 4">
    <name type="scientific">Flavilitoribacter nigricans (strain ATCC 23147 / DSM 23189 / NBRC 102662 / NCIMB 1420 / SS-2)</name>
    <name type="common">Lewinella nigricans</name>
    <dbReference type="NCBI Taxonomy" id="1122177"/>
    <lineage>
        <taxon>Bacteria</taxon>
        <taxon>Pseudomonadati</taxon>
        <taxon>Bacteroidota</taxon>
        <taxon>Saprospiria</taxon>
        <taxon>Saprospirales</taxon>
        <taxon>Lewinellaceae</taxon>
        <taxon>Flavilitoribacter</taxon>
    </lineage>
</organism>
<dbReference type="EMBL" id="PDUD01000025">
    <property type="protein sequence ID" value="PHN04570.1"/>
    <property type="molecule type" value="Genomic_DNA"/>
</dbReference>
<evidence type="ECO:0000313" key="3">
    <source>
        <dbReference type="EMBL" id="PHN04570.1"/>
    </source>
</evidence>
<dbReference type="InterPro" id="IPR008979">
    <property type="entry name" value="Galactose-bd-like_sf"/>
</dbReference>
<sequence length="160" mass="18227">MQLIEFNSGKKDGEWEVVNDVVMGGRSNGRFSISPDRFAVFSGEVSLENNGGFSLVRCRFDPIAIGDYQQVSIRLRGDGKRYQFRVKSDHEDKHAYIHYFPTDGNWETVHLRLADLYPTYKGKKLEMPNFPGKMLAEVGFLIGNGRAESFCLKLEEVVLK</sequence>
<dbReference type="AlphaFoldDB" id="A0A2D0N851"/>
<dbReference type="OrthoDB" id="442188at2"/>
<reference evidence="3 4" key="1">
    <citation type="submission" date="2017-10" db="EMBL/GenBank/DDBJ databases">
        <title>The draft genome sequence of Lewinella nigricans NBRC 102662.</title>
        <authorList>
            <person name="Wang K."/>
        </authorList>
    </citation>
    <scope>NUCLEOTIDE SEQUENCE [LARGE SCALE GENOMIC DNA]</scope>
    <source>
        <strain evidence="3 4">NBRC 102662</strain>
    </source>
</reference>
<dbReference type="SUPFAM" id="SSF49785">
    <property type="entry name" value="Galactose-binding domain-like"/>
    <property type="match status" value="1"/>
</dbReference>
<dbReference type="PANTHER" id="PTHR13194">
    <property type="entry name" value="COMPLEX I INTERMEDIATE-ASSOCIATED PROTEIN 30"/>
    <property type="match status" value="1"/>
</dbReference>
<dbReference type="Proteomes" id="UP000223913">
    <property type="component" value="Unassembled WGS sequence"/>
</dbReference>
<keyword evidence="4" id="KW-1185">Reference proteome</keyword>
<dbReference type="RefSeq" id="WP_099152144.1">
    <property type="nucleotide sequence ID" value="NZ_PDUD01000025.1"/>
</dbReference>
<dbReference type="PANTHER" id="PTHR13194:SF19">
    <property type="entry name" value="NAD(P)-BINDING ROSSMANN-FOLD SUPERFAMILY PROTEIN"/>
    <property type="match status" value="1"/>
</dbReference>
<accession>A0A2D0N851</accession>